<dbReference type="PANTHER" id="PTHR23130">
    <property type="entry name" value="CYTOCHROME B561 AND DOMON DOMAIN-CONTAINING PROTEIN"/>
    <property type="match status" value="1"/>
</dbReference>
<dbReference type="Proteomes" id="UP001457282">
    <property type="component" value="Unassembled WGS sequence"/>
</dbReference>
<dbReference type="CDD" id="cd09629">
    <property type="entry name" value="DOMON_CIL1_like"/>
    <property type="match status" value="1"/>
</dbReference>
<comment type="subcellular location">
    <subcellularLocation>
        <location evidence="1">Membrane</location>
    </subcellularLocation>
</comment>
<name>A0AAW1X9C1_RUBAR</name>
<organism evidence="8 9">
    <name type="scientific">Rubus argutus</name>
    <name type="common">Southern blackberry</name>
    <dbReference type="NCBI Taxonomy" id="59490"/>
    <lineage>
        <taxon>Eukaryota</taxon>
        <taxon>Viridiplantae</taxon>
        <taxon>Streptophyta</taxon>
        <taxon>Embryophyta</taxon>
        <taxon>Tracheophyta</taxon>
        <taxon>Spermatophyta</taxon>
        <taxon>Magnoliopsida</taxon>
        <taxon>eudicotyledons</taxon>
        <taxon>Gunneridae</taxon>
        <taxon>Pentapetalae</taxon>
        <taxon>rosids</taxon>
        <taxon>fabids</taxon>
        <taxon>Rosales</taxon>
        <taxon>Rosaceae</taxon>
        <taxon>Rosoideae</taxon>
        <taxon>Rosoideae incertae sedis</taxon>
        <taxon>Rubus</taxon>
    </lineage>
</organism>
<feature type="domain" description="DOMON" evidence="7">
    <location>
        <begin position="42"/>
        <end position="155"/>
    </location>
</feature>
<comment type="caution">
    <text evidence="8">The sequence shown here is derived from an EMBL/GenBank/DDBJ whole genome shotgun (WGS) entry which is preliminary data.</text>
</comment>
<dbReference type="PANTHER" id="PTHR23130:SF157">
    <property type="entry name" value="AUXIN-INDUCED IN ROOT CULTURES PROTEIN 12"/>
    <property type="match status" value="1"/>
</dbReference>
<keyword evidence="2" id="KW-0813">Transport</keyword>
<evidence type="ECO:0000313" key="9">
    <source>
        <dbReference type="Proteomes" id="UP001457282"/>
    </source>
</evidence>
<accession>A0AAW1X9C1</accession>
<gene>
    <name evidence="8" type="ORF">M0R45_020749</name>
</gene>
<evidence type="ECO:0000256" key="2">
    <source>
        <dbReference type="ARBA" id="ARBA00022448"/>
    </source>
</evidence>
<feature type="chain" id="PRO_5043374069" description="DOMON domain-containing protein" evidence="6">
    <location>
        <begin position="24"/>
        <end position="195"/>
    </location>
</feature>
<dbReference type="InterPro" id="IPR045265">
    <property type="entry name" value="AIR12_DOMON"/>
</dbReference>
<dbReference type="AlphaFoldDB" id="A0AAW1X9C1"/>
<reference evidence="8 9" key="1">
    <citation type="journal article" date="2023" name="G3 (Bethesda)">
        <title>A chromosome-length genome assembly and annotation of blackberry (Rubus argutus, cv. 'Hillquist').</title>
        <authorList>
            <person name="Bruna T."/>
            <person name="Aryal R."/>
            <person name="Dudchenko O."/>
            <person name="Sargent D.J."/>
            <person name="Mead D."/>
            <person name="Buti M."/>
            <person name="Cavallini A."/>
            <person name="Hytonen T."/>
            <person name="Andres J."/>
            <person name="Pham M."/>
            <person name="Weisz D."/>
            <person name="Mascagni F."/>
            <person name="Usai G."/>
            <person name="Natali L."/>
            <person name="Bassil N."/>
            <person name="Fernandez G.E."/>
            <person name="Lomsadze A."/>
            <person name="Armour M."/>
            <person name="Olukolu B."/>
            <person name="Poorten T."/>
            <person name="Britton C."/>
            <person name="Davik J."/>
            <person name="Ashrafi H."/>
            <person name="Aiden E.L."/>
            <person name="Borodovsky M."/>
            <person name="Worthington M."/>
        </authorList>
    </citation>
    <scope>NUCLEOTIDE SEQUENCE [LARGE SCALE GENOMIC DNA]</scope>
    <source>
        <strain evidence="8">PI 553951</strain>
    </source>
</reference>
<evidence type="ECO:0000313" key="8">
    <source>
        <dbReference type="EMBL" id="KAK9933556.1"/>
    </source>
</evidence>
<keyword evidence="3 6" id="KW-0732">Signal</keyword>
<keyword evidence="9" id="KW-1185">Reference proteome</keyword>
<evidence type="ECO:0000256" key="3">
    <source>
        <dbReference type="ARBA" id="ARBA00022729"/>
    </source>
</evidence>
<dbReference type="GO" id="GO:0016020">
    <property type="term" value="C:membrane"/>
    <property type="evidence" value="ECO:0007669"/>
    <property type="project" value="UniProtKB-SubCell"/>
</dbReference>
<sequence length="195" mass="20991">MASFSPLLLLISLLALLFAKCRAIPCSSQTFKNNRRYDYCTDIPILHWTYNASNSSLAVAFLAAPSKSGGWVAWAINPNGTKMPGAQALVAHTVDDGTPTVNTYNVISYTSIVPGKLSFDVWDISAEFSDGFLIIFATVKVPEEVDTVNQVWQVGPGINKTTGLLQKHELLPVNLATYGPLSLVPTGTTNTRGDG</sequence>
<proteinExistence type="predicted"/>
<keyword evidence="4" id="KW-0249">Electron transport</keyword>
<protein>
    <recommendedName>
        <fullName evidence="7">DOMON domain-containing protein</fullName>
    </recommendedName>
</protein>
<dbReference type="InterPro" id="IPR005018">
    <property type="entry name" value="DOMON_domain"/>
</dbReference>
<evidence type="ECO:0000256" key="5">
    <source>
        <dbReference type="ARBA" id="ARBA00023136"/>
    </source>
</evidence>
<evidence type="ECO:0000256" key="6">
    <source>
        <dbReference type="SAM" id="SignalP"/>
    </source>
</evidence>
<dbReference type="Pfam" id="PF04526">
    <property type="entry name" value="DUF568"/>
    <property type="match status" value="1"/>
</dbReference>
<evidence type="ECO:0000256" key="4">
    <source>
        <dbReference type="ARBA" id="ARBA00022982"/>
    </source>
</evidence>
<dbReference type="EMBL" id="JBEDUW010000004">
    <property type="protein sequence ID" value="KAK9933556.1"/>
    <property type="molecule type" value="Genomic_DNA"/>
</dbReference>
<dbReference type="PROSITE" id="PS50836">
    <property type="entry name" value="DOMON"/>
    <property type="match status" value="1"/>
</dbReference>
<keyword evidence="5" id="KW-0472">Membrane</keyword>
<evidence type="ECO:0000256" key="1">
    <source>
        <dbReference type="ARBA" id="ARBA00004370"/>
    </source>
</evidence>
<evidence type="ECO:0000259" key="7">
    <source>
        <dbReference type="PROSITE" id="PS50836"/>
    </source>
</evidence>
<feature type="signal peptide" evidence="6">
    <location>
        <begin position="1"/>
        <end position="23"/>
    </location>
</feature>